<keyword evidence="8" id="KW-1185">Reference proteome</keyword>
<evidence type="ECO:0000256" key="5">
    <source>
        <dbReference type="ARBA" id="ARBA00023136"/>
    </source>
</evidence>
<evidence type="ECO:0000256" key="3">
    <source>
        <dbReference type="ARBA" id="ARBA00022692"/>
    </source>
</evidence>
<evidence type="ECO:0008006" key="9">
    <source>
        <dbReference type="Google" id="ProtNLM"/>
    </source>
</evidence>
<evidence type="ECO:0000313" key="7">
    <source>
        <dbReference type="EMBL" id="RFA33904.1"/>
    </source>
</evidence>
<feature type="transmembrane region" description="Helical" evidence="6">
    <location>
        <begin position="86"/>
        <end position="106"/>
    </location>
</feature>
<organism evidence="7 8">
    <name type="scientific">Alkalilimnicola ehrlichii</name>
    <dbReference type="NCBI Taxonomy" id="351052"/>
    <lineage>
        <taxon>Bacteria</taxon>
        <taxon>Pseudomonadati</taxon>
        <taxon>Pseudomonadota</taxon>
        <taxon>Gammaproteobacteria</taxon>
        <taxon>Chromatiales</taxon>
        <taxon>Ectothiorhodospiraceae</taxon>
        <taxon>Alkalilimnicola</taxon>
    </lineage>
</organism>
<evidence type="ECO:0000313" key="8">
    <source>
        <dbReference type="Proteomes" id="UP000256763"/>
    </source>
</evidence>
<evidence type="ECO:0000256" key="1">
    <source>
        <dbReference type="ARBA" id="ARBA00004651"/>
    </source>
</evidence>
<keyword evidence="5 6" id="KW-0472">Membrane</keyword>
<dbReference type="Pfam" id="PF09678">
    <property type="entry name" value="Caa3_CtaG"/>
    <property type="match status" value="1"/>
</dbReference>
<dbReference type="RefSeq" id="WP_116303257.1">
    <property type="nucleotide sequence ID" value="NZ_NFZV01000019.1"/>
</dbReference>
<protein>
    <recommendedName>
        <fullName evidence="9">Cytochrome c oxidase assembly protein</fullName>
    </recommendedName>
</protein>
<comment type="caution">
    <text evidence="7">The sequence shown here is derived from an EMBL/GenBank/DDBJ whole genome shotgun (WGS) entry which is preliminary data.</text>
</comment>
<feature type="transmembrane region" description="Helical" evidence="6">
    <location>
        <begin position="25"/>
        <end position="46"/>
    </location>
</feature>
<dbReference type="Proteomes" id="UP000256763">
    <property type="component" value="Unassembled WGS sequence"/>
</dbReference>
<name>A0A3E0WLS3_9GAMM</name>
<reference evidence="8" key="1">
    <citation type="submission" date="2017-05" db="EMBL/GenBank/DDBJ databases">
        <authorList>
            <person name="Sharma S."/>
            <person name="Sidhu C."/>
            <person name="Pinnaka A.K."/>
        </authorList>
    </citation>
    <scope>NUCLEOTIDE SEQUENCE [LARGE SCALE GENOMIC DNA]</scope>
    <source>
        <strain evidence="8">AK93</strain>
    </source>
</reference>
<proteinExistence type="predicted"/>
<feature type="transmembrane region" description="Helical" evidence="6">
    <location>
        <begin position="221"/>
        <end position="247"/>
    </location>
</feature>
<dbReference type="EMBL" id="NFZW01000018">
    <property type="protein sequence ID" value="RFA33904.1"/>
    <property type="molecule type" value="Genomic_DNA"/>
</dbReference>
<feature type="transmembrane region" description="Helical" evidence="6">
    <location>
        <begin position="143"/>
        <end position="164"/>
    </location>
</feature>
<evidence type="ECO:0000256" key="2">
    <source>
        <dbReference type="ARBA" id="ARBA00022475"/>
    </source>
</evidence>
<feature type="transmembrane region" description="Helical" evidence="6">
    <location>
        <begin position="113"/>
        <end position="131"/>
    </location>
</feature>
<feature type="transmembrane region" description="Helical" evidence="6">
    <location>
        <begin position="58"/>
        <end position="80"/>
    </location>
</feature>
<feature type="transmembrane region" description="Helical" evidence="6">
    <location>
        <begin position="176"/>
        <end position="201"/>
    </location>
</feature>
<sequence>MYDRLANLPYIPYCGVPSLPGELWLAWNLDPKLLFAFAAAAIFGYLRLRSASRQRQWCYAGAWLLLFLALVSPLCNLTSALFSARVAQHLVMIQLAAPLLVLSGVFRRRWLPGNPILLWGAHGVCIWLWHLPIPYEMALRYESVLWLMHLSLFGTAVAAWRSLLQPASGHEQGQAFVGALATSIHMGLLGAVLTFASVALFDYHVLTAPLWGLTGLEDQQLAGLIMWVIGGAIYLSVSVATAAHLLWQTAETTEQ</sequence>
<dbReference type="GO" id="GO:0005886">
    <property type="term" value="C:plasma membrane"/>
    <property type="evidence" value="ECO:0007669"/>
    <property type="project" value="UniProtKB-SubCell"/>
</dbReference>
<evidence type="ECO:0000256" key="6">
    <source>
        <dbReference type="SAM" id="Phobius"/>
    </source>
</evidence>
<comment type="subcellular location">
    <subcellularLocation>
        <location evidence="1">Cell membrane</location>
        <topology evidence="1">Multi-pass membrane protein</topology>
    </subcellularLocation>
</comment>
<keyword evidence="3 6" id="KW-0812">Transmembrane</keyword>
<keyword evidence="2" id="KW-1003">Cell membrane</keyword>
<dbReference type="AlphaFoldDB" id="A0A3E0WLS3"/>
<accession>A0A3E0WLS3</accession>
<dbReference type="OrthoDB" id="9808789at2"/>
<dbReference type="InterPro" id="IPR019108">
    <property type="entry name" value="Caa3_assmbl_CtaG-rel"/>
</dbReference>
<keyword evidence="4 6" id="KW-1133">Transmembrane helix</keyword>
<evidence type="ECO:0000256" key="4">
    <source>
        <dbReference type="ARBA" id="ARBA00022989"/>
    </source>
</evidence>
<gene>
    <name evidence="7" type="ORF">CAL65_16250</name>
</gene>